<proteinExistence type="predicted"/>
<name>A0A1U7P4X4_9DEIO</name>
<evidence type="ECO:0000313" key="2">
    <source>
        <dbReference type="Proteomes" id="UP000186607"/>
    </source>
</evidence>
<sequence length="363" mass="40495">MTAPEALHSDTLALLVNEQRTRSAYRGLLQYADVERERSAAAQEAREEAEDWHNTPEHLTYIARLDAAQLALSEAQLDTLTAARRMAGSAPKEHRAELTEALAAHALQEVQQRPLRAAQRFQARRERLSPTLPALEISPAVVTHHQRQEHNLIARALVFPMPAPAHARSNPGENPDPLTQTLIESHSQMLSSLRLCARYTSAGQWTLAQHYAAQAEAGEREYLLAHARITRERRSTLRGRHYQDGDTFTLELPDGGGDHVFHLDLYWDDRGLGLTVDASEAGATERRTGIRVGGGWASLAAWVLDTHTRIVDEQGAGRRPDGDDDLVWRWTDDTHLRLKDGIQDRYPGLIAALEALRCSLTPI</sequence>
<reference evidence="1 2" key="1">
    <citation type="submission" date="2017-01" db="EMBL/GenBank/DDBJ databases">
        <title>Genome Analysis of Deinococcus marmoris KOPRI26562.</title>
        <authorList>
            <person name="Kim J.H."/>
            <person name="Oh H.-M."/>
        </authorList>
    </citation>
    <scope>NUCLEOTIDE SEQUENCE [LARGE SCALE GENOMIC DNA]</scope>
    <source>
        <strain evidence="1 2">KOPRI26562</strain>
    </source>
</reference>
<dbReference type="EMBL" id="MSTI01000007">
    <property type="protein sequence ID" value="OLV20208.1"/>
    <property type="molecule type" value="Genomic_DNA"/>
</dbReference>
<protein>
    <submittedName>
        <fullName evidence="1">Uncharacterized protein</fullName>
    </submittedName>
</protein>
<dbReference type="RefSeq" id="WP_075830160.1">
    <property type="nucleotide sequence ID" value="NZ_MSTI01000007.1"/>
</dbReference>
<evidence type="ECO:0000313" key="1">
    <source>
        <dbReference type="EMBL" id="OLV20208.1"/>
    </source>
</evidence>
<dbReference type="Proteomes" id="UP000186607">
    <property type="component" value="Unassembled WGS sequence"/>
</dbReference>
<dbReference type="STRING" id="249408.BOO71_0000652"/>
<comment type="caution">
    <text evidence="1">The sequence shown here is derived from an EMBL/GenBank/DDBJ whole genome shotgun (WGS) entry which is preliminary data.</text>
</comment>
<gene>
    <name evidence="1" type="ORF">BOO71_0000652</name>
</gene>
<accession>A0A1U7P4X4</accession>
<dbReference type="AlphaFoldDB" id="A0A1U7P4X4"/>
<organism evidence="1 2">
    <name type="scientific">Deinococcus marmoris</name>
    <dbReference type="NCBI Taxonomy" id="249408"/>
    <lineage>
        <taxon>Bacteria</taxon>
        <taxon>Thermotogati</taxon>
        <taxon>Deinococcota</taxon>
        <taxon>Deinococci</taxon>
        <taxon>Deinococcales</taxon>
        <taxon>Deinococcaceae</taxon>
        <taxon>Deinococcus</taxon>
    </lineage>
</organism>
<dbReference type="OrthoDB" id="67153at2"/>
<keyword evidence="2" id="KW-1185">Reference proteome</keyword>